<dbReference type="EMBL" id="JASKHM010000001">
    <property type="protein sequence ID" value="MEQ4481155.1"/>
    <property type="molecule type" value="Genomic_DNA"/>
</dbReference>
<accession>A0ABV1KM48</accession>
<dbReference type="Proteomes" id="UP001493487">
    <property type="component" value="Unassembled WGS sequence"/>
</dbReference>
<reference evidence="1 2" key="1">
    <citation type="journal article" date="2023" name="Genome Announc.">
        <title>Pan-Genome Analyses of the Genus Cohnella and Proposal of the Novel Species Cohnella silvisoli sp. nov., Isolated from Forest Soil.</title>
        <authorList>
            <person name="Wang C."/>
            <person name="Mao L."/>
            <person name="Bao G."/>
            <person name="Zhu H."/>
        </authorList>
    </citation>
    <scope>NUCLEOTIDE SEQUENCE [LARGE SCALE GENOMIC DNA]</scope>
    <source>
        <strain evidence="1 2">NL03-T5-1</strain>
    </source>
</reference>
<dbReference type="RefSeq" id="WP_232182332.1">
    <property type="nucleotide sequence ID" value="NZ_JAIOAP010000001.1"/>
</dbReference>
<gene>
    <name evidence="1" type="ORF">QJS35_01965</name>
</gene>
<evidence type="ECO:0000313" key="1">
    <source>
        <dbReference type="EMBL" id="MEQ4481155.1"/>
    </source>
</evidence>
<organism evidence="1 2">
    <name type="scientific">Cohnella silvisoli</name>
    <dbReference type="NCBI Taxonomy" id="2873699"/>
    <lineage>
        <taxon>Bacteria</taxon>
        <taxon>Bacillati</taxon>
        <taxon>Bacillota</taxon>
        <taxon>Bacilli</taxon>
        <taxon>Bacillales</taxon>
        <taxon>Paenibacillaceae</taxon>
        <taxon>Cohnella</taxon>
    </lineage>
</organism>
<evidence type="ECO:0000313" key="2">
    <source>
        <dbReference type="Proteomes" id="UP001493487"/>
    </source>
</evidence>
<name>A0ABV1KM48_9BACL</name>
<protein>
    <submittedName>
        <fullName evidence="1">DUF2634 domain-containing protein</fullName>
    </submittedName>
</protein>
<proteinExistence type="predicted"/>
<dbReference type="Pfam" id="PF10934">
    <property type="entry name" value="Sheath_initiator"/>
    <property type="match status" value="1"/>
</dbReference>
<comment type="caution">
    <text evidence="1">The sequence shown here is derived from an EMBL/GenBank/DDBJ whole genome shotgun (WGS) entry which is preliminary data.</text>
</comment>
<sequence>MTNLFPEEDISVDKQVSESGSISFGRSWRFDYDIGEFVMTPTGKVAGSSGTDAWLEWCKKALQTERFRYPIYSRNYGQEFIELIRSDLPRSAIETEIQRITEETLLTDPRTASVDSFSFEWKVDSCYFTCSISNIHDETETIQGKVVNS</sequence>
<dbReference type="InterPro" id="IPR020288">
    <property type="entry name" value="Sheath_initiator"/>
</dbReference>
<keyword evidence="2" id="KW-1185">Reference proteome</keyword>